<evidence type="ECO:0000256" key="6">
    <source>
        <dbReference type="SAM" id="MobiDB-lite"/>
    </source>
</evidence>
<protein>
    <submittedName>
        <fullName evidence="9">Transmembrane protein 245 isoform X1</fullName>
    </submittedName>
</protein>
<feature type="transmembrane region" description="Helical" evidence="7">
    <location>
        <begin position="59"/>
        <end position="85"/>
    </location>
</feature>
<accession>A0AAJ7BIK8</accession>
<evidence type="ECO:0000256" key="5">
    <source>
        <dbReference type="ARBA" id="ARBA00023136"/>
    </source>
</evidence>
<feature type="region of interest" description="Disordered" evidence="6">
    <location>
        <begin position="295"/>
        <end position="316"/>
    </location>
</feature>
<feature type="transmembrane region" description="Helical" evidence="7">
    <location>
        <begin position="124"/>
        <end position="141"/>
    </location>
</feature>
<feature type="transmembrane region" description="Helical" evidence="7">
    <location>
        <begin position="477"/>
        <end position="500"/>
    </location>
</feature>
<dbReference type="AlphaFoldDB" id="A0AAJ7BIK8"/>
<feature type="transmembrane region" description="Helical" evidence="7">
    <location>
        <begin position="198"/>
        <end position="215"/>
    </location>
</feature>
<feature type="transmembrane region" description="Helical" evidence="7">
    <location>
        <begin position="799"/>
        <end position="820"/>
    </location>
</feature>
<feature type="transmembrane region" description="Helical" evidence="7">
    <location>
        <begin position="651"/>
        <end position="671"/>
    </location>
</feature>
<evidence type="ECO:0000256" key="2">
    <source>
        <dbReference type="ARBA" id="ARBA00009773"/>
    </source>
</evidence>
<feature type="transmembrane region" description="Helical" evidence="7">
    <location>
        <begin position="677"/>
        <end position="695"/>
    </location>
</feature>
<dbReference type="GeneID" id="107263825"/>
<dbReference type="PANTHER" id="PTHR21716">
    <property type="entry name" value="TRANSMEMBRANE PROTEIN"/>
    <property type="match status" value="1"/>
</dbReference>
<sequence>MDIPRTPMDNLLNMLSGFSPDHEKAFKQGFYNAVAIFLLCLGLSAGYGLYIILSPFVKPLIWALLCGSVLFPFKLSITSIVQSWFTAAEMSNKPLIVNLTMIPIRIVDELSDVIGSFLVKHLKYIAVILVVAGTVLIAYNYTPNILTCLAWRIFKVVNAVLNFFISTCNVFTLVAVVAGYLSLLYIYWTLENSARFRYSSFVVWFIVSLYISNILGAYQVVVFLTLQLLYLIGFVYEVILILEHQELDGHQTSFMEAARYALTNNIVTTNEVDASVTQEDDAFVEEKSIGSPKNLLLSGQHPTTSKEKSENNTTLKFNKESISSNADVRKSSMGSDSRESQLLENMRPIVKARERYFIRKLRTEFRMSLDIEDDKVDTDKYMYGATYACVGMLLWKHRWIIHMLSIPIIYYIVKQIGCYFGFWKTIRTQCQSLVDVIRLWCKERHQALIPVNVRGLYKVCMIVDRKITIGLKGSVDAVATITVILGLLVFVTCASIFITIQVYAEGMHLVQVTGDVLNASLVNNPDIDWVPEQWEDSVNSVLDNAYTYGRSAISDGIRGLVKDLEPTKAEQMEKKVLELWDRLYQAWMMSNDSPDMVGPTVDADAAYSVWESFKENFDKTPVQLFNMTSIQNFAKENVGILMSLLDSVWSIVKGNISVILSIITELLYVVLMSGSAVLNFSLSMVVFFTTLFYLLNASGKTYKPIELITMFSPVGCYSTLSVGGFAMALQEAVIGVFAATFKLASFFGMWTWFTHNLFQVKIVYLPSAFAMMLGAVPFLDAYFACIPAALELWFTRGPMIAVLFFMFHFLPCNIVVTEFYKGIKGGGHPYLTALSIGGGIFCLGVEGAILGPLLLCCIMVVINLSRRYLQSPSEDTIKSLKNQLSELKRNKVLAS</sequence>
<evidence type="ECO:0000256" key="3">
    <source>
        <dbReference type="ARBA" id="ARBA00022692"/>
    </source>
</evidence>
<evidence type="ECO:0000256" key="1">
    <source>
        <dbReference type="ARBA" id="ARBA00004141"/>
    </source>
</evidence>
<keyword evidence="3 7" id="KW-0812">Transmembrane</keyword>
<feature type="transmembrane region" description="Helical" evidence="7">
    <location>
        <begin position="161"/>
        <end position="186"/>
    </location>
</feature>
<feature type="transmembrane region" description="Helical" evidence="7">
    <location>
        <begin position="221"/>
        <end position="242"/>
    </location>
</feature>
<keyword evidence="4 7" id="KW-1133">Transmembrane helix</keyword>
<feature type="transmembrane region" description="Helical" evidence="7">
    <location>
        <begin position="399"/>
        <end position="422"/>
    </location>
</feature>
<feature type="transmembrane region" description="Helical" evidence="7">
    <location>
        <begin position="30"/>
        <end position="53"/>
    </location>
</feature>
<evidence type="ECO:0000256" key="4">
    <source>
        <dbReference type="ARBA" id="ARBA00022989"/>
    </source>
</evidence>
<organism evidence="8 9">
    <name type="scientific">Cephus cinctus</name>
    <name type="common">Wheat stem sawfly</name>
    <dbReference type="NCBI Taxonomy" id="211228"/>
    <lineage>
        <taxon>Eukaryota</taxon>
        <taxon>Metazoa</taxon>
        <taxon>Ecdysozoa</taxon>
        <taxon>Arthropoda</taxon>
        <taxon>Hexapoda</taxon>
        <taxon>Insecta</taxon>
        <taxon>Pterygota</taxon>
        <taxon>Neoptera</taxon>
        <taxon>Endopterygota</taxon>
        <taxon>Hymenoptera</taxon>
        <taxon>Cephoidea</taxon>
        <taxon>Cephidae</taxon>
        <taxon>Cephus</taxon>
    </lineage>
</organism>
<dbReference type="InterPro" id="IPR002549">
    <property type="entry name" value="AI-2E-like"/>
</dbReference>
<evidence type="ECO:0000313" key="9">
    <source>
        <dbReference type="RefSeq" id="XP_015586944.1"/>
    </source>
</evidence>
<feature type="transmembrane region" description="Helical" evidence="7">
    <location>
        <begin position="732"/>
        <end position="750"/>
    </location>
</feature>
<feature type="transmembrane region" description="Helical" evidence="7">
    <location>
        <begin position="707"/>
        <end position="726"/>
    </location>
</feature>
<dbReference type="PANTHER" id="PTHR21716:SF4">
    <property type="entry name" value="TRANSMEMBRANE PROTEIN 245"/>
    <property type="match status" value="1"/>
</dbReference>
<comment type="similarity">
    <text evidence="2">Belongs to the autoinducer-2 exporter (AI-2E) (TC 2.A.86) family.</text>
</comment>
<gene>
    <name evidence="9" type="primary">LOC107263825</name>
</gene>
<feature type="transmembrane region" description="Helical" evidence="7">
    <location>
        <begin position="832"/>
        <end position="862"/>
    </location>
</feature>
<dbReference type="KEGG" id="ccin:107263825"/>
<name>A0AAJ7BIK8_CEPCN</name>
<dbReference type="RefSeq" id="XP_015586944.1">
    <property type="nucleotide sequence ID" value="XM_015731458.2"/>
</dbReference>
<proteinExistence type="inferred from homology"/>
<feature type="transmembrane region" description="Helical" evidence="7">
    <location>
        <begin position="762"/>
        <end position="779"/>
    </location>
</feature>
<evidence type="ECO:0000313" key="8">
    <source>
        <dbReference type="Proteomes" id="UP000694920"/>
    </source>
</evidence>
<keyword evidence="8" id="KW-1185">Reference proteome</keyword>
<evidence type="ECO:0000256" key="7">
    <source>
        <dbReference type="SAM" id="Phobius"/>
    </source>
</evidence>
<dbReference type="Proteomes" id="UP000694920">
    <property type="component" value="Unplaced"/>
</dbReference>
<keyword evidence="5 7" id="KW-0472">Membrane</keyword>
<reference evidence="9" key="1">
    <citation type="submission" date="2025-08" db="UniProtKB">
        <authorList>
            <consortium name="RefSeq"/>
        </authorList>
    </citation>
    <scope>IDENTIFICATION</scope>
</reference>
<comment type="subcellular location">
    <subcellularLocation>
        <location evidence="1">Membrane</location>
        <topology evidence="1">Multi-pass membrane protein</topology>
    </subcellularLocation>
</comment>
<dbReference type="GO" id="GO:0016020">
    <property type="term" value="C:membrane"/>
    <property type="evidence" value="ECO:0007669"/>
    <property type="project" value="UniProtKB-SubCell"/>
</dbReference>